<organism evidence="2 3">
    <name type="scientific">Oryza sativa subsp. indica</name>
    <name type="common">Rice</name>
    <dbReference type="NCBI Taxonomy" id="39946"/>
    <lineage>
        <taxon>Eukaryota</taxon>
        <taxon>Viridiplantae</taxon>
        <taxon>Streptophyta</taxon>
        <taxon>Embryophyta</taxon>
        <taxon>Tracheophyta</taxon>
        <taxon>Spermatophyta</taxon>
        <taxon>Magnoliopsida</taxon>
        <taxon>Liliopsida</taxon>
        <taxon>Poales</taxon>
        <taxon>Poaceae</taxon>
        <taxon>BOP clade</taxon>
        <taxon>Oryzoideae</taxon>
        <taxon>Oryzeae</taxon>
        <taxon>Oryzinae</taxon>
        <taxon>Oryza</taxon>
        <taxon>Oryza sativa</taxon>
    </lineage>
</organism>
<reference evidence="2 3" key="1">
    <citation type="journal article" date="2005" name="PLoS Biol.">
        <title>The genomes of Oryza sativa: a history of duplications.</title>
        <authorList>
            <person name="Yu J."/>
            <person name="Wang J."/>
            <person name="Lin W."/>
            <person name="Li S."/>
            <person name="Li H."/>
            <person name="Zhou J."/>
            <person name="Ni P."/>
            <person name="Dong W."/>
            <person name="Hu S."/>
            <person name="Zeng C."/>
            <person name="Zhang J."/>
            <person name="Zhang Y."/>
            <person name="Li R."/>
            <person name="Xu Z."/>
            <person name="Li S."/>
            <person name="Li X."/>
            <person name="Zheng H."/>
            <person name="Cong L."/>
            <person name="Lin L."/>
            <person name="Yin J."/>
            <person name="Geng J."/>
            <person name="Li G."/>
            <person name="Shi J."/>
            <person name="Liu J."/>
            <person name="Lv H."/>
            <person name="Li J."/>
            <person name="Wang J."/>
            <person name="Deng Y."/>
            <person name="Ran L."/>
            <person name="Shi X."/>
            <person name="Wang X."/>
            <person name="Wu Q."/>
            <person name="Li C."/>
            <person name="Ren X."/>
            <person name="Wang J."/>
            <person name="Wang X."/>
            <person name="Li D."/>
            <person name="Liu D."/>
            <person name="Zhang X."/>
            <person name="Ji Z."/>
            <person name="Zhao W."/>
            <person name="Sun Y."/>
            <person name="Zhang Z."/>
            <person name="Bao J."/>
            <person name="Han Y."/>
            <person name="Dong L."/>
            <person name="Ji J."/>
            <person name="Chen P."/>
            <person name="Wu S."/>
            <person name="Liu J."/>
            <person name="Xiao Y."/>
            <person name="Bu D."/>
            <person name="Tan J."/>
            <person name="Yang L."/>
            <person name="Ye C."/>
            <person name="Zhang J."/>
            <person name="Xu J."/>
            <person name="Zhou Y."/>
            <person name="Yu Y."/>
            <person name="Zhang B."/>
            <person name="Zhuang S."/>
            <person name="Wei H."/>
            <person name="Liu B."/>
            <person name="Lei M."/>
            <person name="Yu H."/>
            <person name="Li Y."/>
            <person name="Xu H."/>
            <person name="Wei S."/>
            <person name="He X."/>
            <person name="Fang L."/>
            <person name="Zhang Z."/>
            <person name="Zhang Y."/>
            <person name="Huang X."/>
            <person name="Su Z."/>
            <person name="Tong W."/>
            <person name="Li J."/>
            <person name="Tong Z."/>
            <person name="Li S."/>
            <person name="Ye J."/>
            <person name="Wang L."/>
            <person name="Fang L."/>
            <person name="Lei T."/>
            <person name="Chen C."/>
            <person name="Chen H."/>
            <person name="Xu Z."/>
            <person name="Li H."/>
            <person name="Huang H."/>
            <person name="Zhang F."/>
            <person name="Xu H."/>
            <person name="Li N."/>
            <person name="Zhao C."/>
            <person name="Li S."/>
            <person name="Dong L."/>
            <person name="Huang Y."/>
            <person name="Li L."/>
            <person name="Xi Y."/>
            <person name="Qi Q."/>
            <person name="Li W."/>
            <person name="Zhang B."/>
            <person name="Hu W."/>
            <person name="Zhang Y."/>
            <person name="Tian X."/>
            <person name="Jiao Y."/>
            <person name="Liang X."/>
            <person name="Jin J."/>
            <person name="Gao L."/>
            <person name="Zheng W."/>
            <person name="Hao B."/>
            <person name="Liu S."/>
            <person name="Wang W."/>
            <person name="Yuan L."/>
            <person name="Cao M."/>
            <person name="McDermott J."/>
            <person name="Samudrala R."/>
            <person name="Wang J."/>
            <person name="Wong G.K."/>
            <person name="Yang H."/>
        </authorList>
    </citation>
    <scope>NUCLEOTIDE SEQUENCE [LARGE SCALE GENOMIC DNA]</scope>
    <source>
        <strain evidence="3">cv. 93-11</strain>
    </source>
</reference>
<dbReference type="HOGENOM" id="CLU_1952377_0_0_1"/>
<evidence type="ECO:0000256" key="1">
    <source>
        <dbReference type="SAM" id="MobiDB-lite"/>
    </source>
</evidence>
<feature type="compositionally biased region" description="Polar residues" evidence="1">
    <location>
        <begin position="119"/>
        <end position="129"/>
    </location>
</feature>
<dbReference type="Gramene" id="BGIOSGA036001-TA">
    <property type="protein sequence ID" value="BGIOSGA036001-PA"/>
    <property type="gene ID" value="BGIOSGA036001"/>
</dbReference>
<feature type="region of interest" description="Disordered" evidence="1">
    <location>
        <begin position="50"/>
        <end position="80"/>
    </location>
</feature>
<accession>B8BMI8</accession>
<feature type="region of interest" description="Disordered" evidence="1">
    <location>
        <begin position="110"/>
        <end position="129"/>
    </location>
</feature>
<gene>
    <name evidence="2" type="ORF">OsI_38741</name>
</gene>
<feature type="region of interest" description="Disordered" evidence="1">
    <location>
        <begin position="1"/>
        <end position="21"/>
    </location>
</feature>
<keyword evidence="3" id="KW-1185">Reference proteome</keyword>
<dbReference type="Proteomes" id="UP000007015">
    <property type="component" value="Chromosome 12"/>
</dbReference>
<dbReference type="EMBL" id="CM000137">
    <property type="protein sequence ID" value="EEC69508.1"/>
    <property type="molecule type" value="Genomic_DNA"/>
</dbReference>
<name>B8BMI8_ORYSI</name>
<evidence type="ECO:0000313" key="2">
    <source>
        <dbReference type="EMBL" id="EEC69508.1"/>
    </source>
</evidence>
<dbReference type="AlphaFoldDB" id="B8BMI8"/>
<sequence>MEATAAPRPLSLLARQPQPQPQQLRLRLQRVAAFTGVGGGGRRLMVAAAAKKRRGKGGEGEEEEERVDTHSFAPKAGEATGPFPEAVLLRKTPALGELLPIQFGQKAIAKKRRSRMKSNELSSETASLS</sequence>
<protein>
    <submittedName>
        <fullName evidence="2">Uncharacterized protein</fullName>
    </submittedName>
</protein>
<evidence type="ECO:0000313" key="3">
    <source>
        <dbReference type="Proteomes" id="UP000007015"/>
    </source>
</evidence>
<proteinExistence type="predicted"/>